<evidence type="ECO:0000259" key="2">
    <source>
        <dbReference type="Pfam" id="PF13485"/>
    </source>
</evidence>
<keyword evidence="1" id="KW-0812">Transmembrane</keyword>
<evidence type="ECO:0000256" key="1">
    <source>
        <dbReference type="SAM" id="Phobius"/>
    </source>
</evidence>
<proteinExistence type="predicted"/>
<feature type="transmembrane region" description="Helical" evidence="1">
    <location>
        <begin position="7"/>
        <end position="30"/>
    </location>
</feature>
<protein>
    <recommendedName>
        <fullName evidence="2">Peptidase MA-like domain-containing protein</fullName>
    </recommendedName>
</protein>
<keyword evidence="1" id="KW-0472">Membrane</keyword>
<dbReference type="AlphaFoldDB" id="A0A1C7DPH5"/>
<evidence type="ECO:0000313" key="4">
    <source>
        <dbReference type="Proteomes" id="UP000092687"/>
    </source>
</evidence>
<dbReference type="STRING" id="1215089.BBI08_05375"/>
<gene>
    <name evidence="3" type="ORF">BBI08_05375</name>
</gene>
<dbReference type="KEGG" id="phc:BBI08_05375"/>
<dbReference type="Pfam" id="PF13485">
    <property type="entry name" value="Peptidase_MA_2"/>
    <property type="match status" value="1"/>
</dbReference>
<accession>A0A1C7DPH5</accession>
<dbReference type="Proteomes" id="UP000092687">
    <property type="component" value="Chromosome"/>
</dbReference>
<sequence length="296" mass="34808">MKKPIKIFFLISTLIFFFIFLLLLGGSFFLHKFLEETLETNFTYTESVMALLTQNANGESEKKLKESSIQEDYRHISIYYENNFSALLPITKETLDFAISKNENLFGETILEPIDLLVFEDLEELRGFSELNDVDGFYSDFHKVLAFHNAKKEMILAEDKYALYAFQKMVLHEYTHYVFARKAKNPADYPMWFIEGAAEYVGSDPKEVYFPYFEKLAFEQLKSTEQWEEARKNLMGDPYLQSYYAFEFLTLEYGEEVIKKIIESVDETRNFEDSFTEITGLTVLELESMFLSSYKD</sequence>
<dbReference type="InterPro" id="IPR039568">
    <property type="entry name" value="Peptidase_MA-like_dom"/>
</dbReference>
<dbReference type="OrthoDB" id="43895at2"/>
<evidence type="ECO:0000313" key="3">
    <source>
        <dbReference type="EMBL" id="ANU13302.1"/>
    </source>
</evidence>
<keyword evidence="1" id="KW-1133">Transmembrane helix</keyword>
<keyword evidence="4" id="KW-1185">Reference proteome</keyword>
<reference evidence="3" key="1">
    <citation type="submission" date="2016-10" db="EMBL/GenBank/DDBJ databases">
        <authorList>
            <person name="de Groot N.N."/>
        </authorList>
    </citation>
    <scope>NUCLEOTIDE SEQUENCE</scope>
    <source>
        <strain evidence="3">DSM 24743</strain>
    </source>
</reference>
<name>A0A1C7DPH5_9BACL</name>
<dbReference type="EMBL" id="CP016537">
    <property type="protein sequence ID" value="ANU13302.1"/>
    <property type="molecule type" value="Genomic_DNA"/>
</dbReference>
<organism evidence="3 4">
    <name type="scientific">Planococcus halocryophilus</name>
    <dbReference type="NCBI Taxonomy" id="1215089"/>
    <lineage>
        <taxon>Bacteria</taxon>
        <taxon>Bacillati</taxon>
        <taxon>Bacillota</taxon>
        <taxon>Bacilli</taxon>
        <taxon>Bacillales</taxon>
        <taxon>Caryophanaceae</taxon>
        <taxon>Planococcus</taxon>
    </lineage>
</organism>
<dbReference type="RefSeq" id="WP_065528037.1">
    <property type="nucleotide sequence ID" value="NZ_CP016537.2"/>
</dbReference>
<feature type="domain" description="Peptidase MA-like" evidence="2">
    <location>
        <begin position="98"/>
        <end position="289"/>
    </location>
</feature>